<evidence type="ECO:0000313" key="1">
    <source>
        <dbReference type="EMBL" id="KAJ8680985.1"/>
    </source>
</evidence>
<organism evidence="1 2">
    <name type="scientific">Eretmocerus hayati</name>
    <dbReference type="NCBI Taxonomy" id="131215"/>
    <lineage>
        <taxon>Eukaryota</taxon>
        <taxon>Metazoa</taxon>
        <taxon>Ecdysozoa</taxon>
        <taxon>Arthropoda</taxon>
        <taxon>Hexapoda</taxon>
        <taxon>Insecta</taxon>
        <taxon>Pterygota</taxon>
        <taxon>Neoptera</taxon>
        <taxon>Endopterygota</taxon>
        <taxon>Hymenoptera</taxon>
        <taxon>Apocrita</taxon>
        <taxon>Proctotrupomorpha</taxon>
        <taxon>Chalcidoidea</taxon>
        <taxon>Aphelinidae</taxon>
        <taxon>Aphelininae</taxon>
        <taxon>Eretmocerus</taxon>
    </lineage>
</organism>
<gene>
    <name evidence="1" type="ORF">QAD02_016772</name>
</gene>
<dbReference type="EMBL" id="CM056742">
    <property type="protein sequence ID" value="KAJ8680985.1"/>
    <property type="molecule type" value="Genomic_DNA"/>
</dbReference>
<comment type="caution">
    <text evidence="1">The sequence shown here is derived from an EMBL/GenBank/DDBJ whole genome shotgun (WGS) entry which is preliminary data.</text>
</comment>
<reference evidence="1" key="1">
    <citation type="submission" date="2023-04" db="EMBL/GenBank/DDBJ databases">
        <title>A chromosome-level genome assembly of the parasitoid wasp Eretmocerus hayati.</title>
        <authorList>
            <person name="Zhong Y."/>
            <person name="Liu S."/>
            <person name="Liu Y."/>
        </authorList>
    </citation>
    <scope>NUCLEOTIDE SEQUENCE</scope>
    <source>
        <strain evidence="1">ZJU_SS_LIU_2023</strain>
    </source>
</reference>
<sequence length="157" mass="16733">MKEVVYAAIFNPAPPALALLPGNAAALPAGSNLERGEQALVPAIQPGTARQLSTSAGQHALPQIPLRRALSAPARRPEVENPFREVPTQNPPSIGQGPTAHRRSEAQSSVASSQQRATSEQQLRSLPHAARRVTTRSTQTVSQGPKNLQFISHHLVI</sequence>
<accession>A0ACC2PGV0</accession>
<name>A0ACC2PGV0_9HYME</name>
<protein>
    <submittedName>
        <fullName evidence="1">Uncharacterized protein</fullName>
    </submittedName>
</protein>
<evidence type="ECO:0000313" key="2">
    <source>
        <dbReference type="Proteomes" id="UP001239111"/>
    </source>
</evidence>
<dbReference type="Proteomes" id="UP001239111">
    <property type="component" value="Chromosome 2"/>
</dbReference>
<keyword evidence="2" id="KW-1185">Reference proteome</keyword>
<proteinExistence type="predicted"/>